<gene>
    <name evidence="1" type="ORF">L3Q82_013901</name>
</gene>
<dbReference type="EMBL" id="CM041547">
    <property type="protein sequence ID" value="KAI3359504.1"/>
    <property type="molecule type" value="Genomic_DNA"/>
</dbReference>
<reference evidence="1" key="1">
    <citation type="submission" date="2022-04" db="EMBL/GenBank/DDBJ databases">
        <title>Jade perch genome.</title>
        <authorList>
            <person name="Chao B."/>
        </authorList>
    </citation>
    <scope>NUCLEOTIDE SEQUENCE</scope>
    <source>
        <strain evidence="1">CB-2022</strain>
    </source>
</reference>
<sequence>MIECVLTTRRIADVLVASQQDFPQDTLGGLEELDYFLDAVEKLAVTSLHVFMENQVLNLPKEINLELVQVVIVVARLVCPLLLEFKRDAKVFFLPKLQNVEVLSYQLDRYIQTTQEICENFKQRNGISLAKGSESKMSQFIRARAALWSSEMDSWKKIHDSLCEGAGKVVAQDDKALGIVSRVASDIPGIGQAAVKGSLALSKSARVGFIAVNALFLGMDIFFICKDSISLAKGSETEVSQFIRARAALWSSEMDSWKKIHDSLCEEGSEAMENILMVPLPKKSRPSDNKD</sequence>
<comment type="caution">
    <text evidence="1">The sequence shown here is derived from an EMBL/GenBank/DDBJ whole genome shotgun (WGS) entry which is preliminary data.</text>
</comment>
<organism evidence="1 2">
    <name type="scientific">Scortum barcoo</name>
    <name type="common">barcoo grunter</name>
    <dbReference type="NCBI Taxonomy" id="214431"/>
    <lineage>
        <taxon>Eukaryota</taxon>
        <taxon>Metazoa</taxon>
        <taxon>Chordata</taxon>
        <taxon>Craniata</taxon>
        <taxon>Vertebrata</taxon>
        <taxon>Euteleostomi</taxon>
        <taxon>Actinopterygii</taxon>
        <taxon>Neopterygii</taxon>
        <taxon>Teleostei</taxon>
        <taxon>Neoteleostei</taxon>
        <taxon>Acanthomorphata</taxon>
        <taxon>Eupercaria</taxon>
        <taxon>Centrarchiformes</taxon>
        <taxon>Terapontoidei</taxon>
        <taxon>Terapontidae</taxon>
        <taxon>Scortum</taxon>
    </lineage>
</organism>
<name>A0ACB8VVH3_9TELE</name>
<dbReference type="Proteomes" id="UP000831701">
    <property type="component" value="Chromosome 17"/>
</dbReference>
<evidence type="ECO:0000313" key="1">
    <source>
        <dbReference type="EMBL" id="KAI3359504.1"/>
    </source>
</evidence>
<accession>A0ACB8VVH3</accession>
<evidence type="ECO:0000313" key="2">
    <source>
        <dbReference type="Proteomes" id="UP000831701"/>
    </source>
</evidence>
<protein>
    <submittedName>
        <fullName evidence="1">Uncharacterized protein</fullName>
    </submittedName>
</protein>
<proteinExistence type="predicted"/>
<keyword evidence="2" id="KW-1185">Reference proteome</keyword>